<organism evidence="2 3">
    <name type="scientific">Ridgeia piscesae</name>
    <name type="common">Tubeworm</name>
    <dbReference type="NCBI Taxonomy" id="27915"/>
    <lineage>
        <taxon>Eukaryota</taxon>
        <taxon>Metazoa</taxon>
        <taxon>Spiralia</taxon>
        <taxon>Lophotrochozoa</taxon>
        <taxon>Annelida</taxon>
        <taxon>Polychaeta</taxon>
        <taxon>Sedentaria</taxon>
        <taxon>Canalipalpata</taxon>
        <taxon>Sabellida</taxon>
        <taxon>Siboglinidae</taxon>
        <taxon>Ridgeia</taxon>
    </lineage>
</organism>
<comment type="caution">
    <text evidence="2">The sequence shown here is derived from an EMBL/GenBank/DDBJ whole genome shotgun (WGS) entry which is preliminary data.</text>
</comment>
<keyword evidence="3" id="KW-1185">Reference proteome</keyword>
<evidence type="ECO:0000313" key="3">
    <source>
        <dbReference type="Proteomes" id="UP001209878"/>
    </source>
</evidence>
<dbReference type="AlphaFoldDB" id="A0AAD9NNM4"/>
<dbReference type="EMBL" id="JAODUO010000850">
    <property type="protein sequence ID" value="KAK2173754.1"/>
    <property type="molecule type" value="Genomic_DNA"/>
</dbReference>
<dbReference type="Proteomes" id="UP001209878">
    <property type="component" value="Unassembled WGS sequence"/>
</dbReference>
<gene>
    <name evidence="2" type="ORF">NP493_849g01017</name>
</gene>
<feature type="region of interest" description="Disordered" evidence="1">
    <location>
        <begin position="1"/>
        <end position="20"/>
    </location>
</feature>
<proteinExistence type="predicted"/>
<evidence type="ECO:0000256" key="1">
    <source>
        <dbReference type="SAM" id="MobiDB-lite"/>
    </source>
</evidence>
<reference evidence="2" key="1">
    <citation type="journal article" date="2023" name="Mol. Biol. Evol.">
        <title>Third-Generation Sequencing Reveals the Adaptive Role of the Epigenome in Three Deep-Sea Polychaetes.</title>
        <authorList>
            <person name="Perez M."/>
            <person name="Aroh O."/>
            <person name="Sun Y."/>
            <person name="Lan Y."/>
            <person name="Juniper S.K."/>
            <person name="Young C.R."/>
            <person name="Angers B."/>
            <person name="Qian P.Y."/>
        </authorList>
    </citation>
    <scope>NUCLEOTIDE SEQUENCE</scope>
    <source>
        <strain evidence="2">R07B-5</strain>
    </source>
</reference>
<protein>
    <submittedName>
        <fullName evidence="2">Uncharacterized protein</fullName>
    </submittedName>
</protein>
<sequence length="100" mass="11408">MKNTMHTHEDRLTNTNRDIERVTCTQREPVDGIDYVENQTRRNNLRIDGVAEVTAETWVDTEDSRPENVRCTLKLPEVQANAIRTRTSAQSGRIEAIGPT</sequence>
<evidence type="ECO:0000313" key="2">
    <source>
        <dbReference type="EMBL" id="KAK2173754.1"/>
    </source>
</evidence>
<accession>A0AAD9NNM4</accession>
<name>A0AAD9NNM4_RIDPI</name>